<organism evidence="1 2">
    <name type="scientific">Cupriavidus gilardii</name>
    <dbReference type="NCBI Taxonomy" id="82541"/>
    <lineage>
        <taxon>Bacteria</taxon>
        <taxon>Pseudomonadati</taxon>
        <taxon>Pseudomonadota</taxon>
        <taxon>Betaproteobacteria</taxon>
        <taxon>Burkholderiales</taxon>
        <taxon>Burkholderiaceae</taxon>
        <taxon>Cupriavidus</taxon>
    </lineage>
</organism>
<accession>A0ABY4VP45</accession>
<keyword evidence="2" id="KW-1185">Reference proteome</keyword>
<dbReference type="Proteomes" id="UP001056648">
    <property type="component" value="Chromosome 2"/>
</dbReference>
<proteinExistence type="predicted"/>
<name>A0ABY4VP45_9BURK</name>
<dbReference type="Gene3D" id="3.30.1330.70">
    <property type="entry name" value="Holliday junction resolvase RusA"/>
    <property type="match status" value="1"/>
</dbReference>
<protein>
    <submittedName>
        <fullName evidence="1">RusA family crossover junction endodeoxyribonuclease</fullName>
    </submittedName>
</protein>
<dbReference type="SUPFAM" id="SSF103084">
    <property type="entry name" value="Holliday junction resolvase RusA"/>
    <property type="match status" value="1"/>
</dbReference>
<dbReference type="InterPro" id="IPR008822">
    <property type="entry name" value="Endonuclease_RusA-like"/>
</dbReference>
<evidence type="ECO:0000313" key="1">
    <source>
        <dbReference type="EMBL" id="USE79006.1"/>
    </source>
</evidence>
<sequence>MTAITLTLPYPVSANRYWRTYMPRGFKAPVTTLSAEAKAYKQEVGWLARAAGVHAPIVGRVAVAYTLYPNRPQDWQKRMRRDGARWDDTVQCIDLDNAQKVLMDALKGIVFEDDRWVRRITAERAEPDGEARLLVTVSALDVELVQAGLFGEAA</sequence>
<dbReference type="InterPro" id="IPR036614">
    <property type="entry name" value="RusA-like_sf"/>
</dbReference>
<gene>
    <name evidence="1" type="ORF">NDR89_20430</name>
</gene>
<reference evidence="1" key="1">
    <citation type="submission" date="2022-06" db="EMBL/GenBank/DDBJ databases">
        <title>Complete genome sequence and characterization of Cupriavidus gilardii QJ1 isolated from contaminating cells.</title>
        <authorList>
            <person name="Qi J."/>
        </authorList>
    </citation>
    <scope>NUCLEOTIDE SEQUENCE</scope>
    <source>
        <strain evidence="1">QJ1</strain>
    </source>
</reference>
<evidence type="ECO:0000313" key="2">
    <source>
        <dbReference type="Proteomes" id="UP001056648"/>
    </source>
</evidence>
<dbReference type="RefSeq" id="WP_252252727.1">
    <property type="nucleotide sequence ID" value="NZ_CP098736.1"/>
</dbReference>
<dbReference type="EMBL" id="CP098736">
    <property type="protein sequence ID" value="USE79006.1"/>
    <property type="molecule type" value="Genomic_DNA"/>
</dbReference>
<dbReference type="Pfam" id="PF05866">
    <property type="entry name" value="RusA"/>
    <property type="match status" value="1"/>
</dbReference>